<feature type="non-terminal residue" evidence="1">
    <location>
        <position position="396"/>
    </location>
</feature>
<dbReference type="Proteomes" id="UP001140066">
    <property type="component" value="Unassembled WGS sequence"/>
</dbReference>
<keyword evidence="2" id="KW-1185">Reference proteome</keyword>
<comment type="caution">
    <text evidence="1">The sequence shown here is derived from an EMBL/GenBank/DDBJ whole genome shotgun (WGS) entry which is preliminary data.</text>
</comment>
<protein>
    <submittedName>
        <fullName evidence="1">Histone methyltransferase set1</fullName>
        <ecNumber evidence="1">2.1.1.354</ecNumber>
    </submittedName>
</protein>
<proteinExistence type="predicted"/>
<organism evidence="1 2">
    <name type="scientific">Coemansia linderi</name>
    <dbReference type="NCBI Taxonomy" id="2663919"/>
    <lineage>
        <taxon>Eukaryota</taxon>
        <taxon>Fungi</taxon>
        <taxon>Fungi incertae sedis</taxon>
        <taxon>Zoopagomycota</taxon>
        <taxon>Kickxellomycotina</taxon>
        <taxon>Kickxellomycetes</taxon>
        <taxon>Kickxellales</taxon>
        <taxon>Kickxellaceae</taxon>
        <taxon>Coemansia</taxon>
    </lineage>
</organism>
<dbReference type="EC" id="2.1.1.354" evidence="1"/>
<name>A0ACC1JU14_9FUNG</name>
<evidence type="ECO:0000313" key="2">
    <source>
        <dbReference type="Proteomes" id="UP001140066"/>
    </source>
</evidence>
<keyword evidence="1" id="KW-0808">Transferase</keyword>
<reference evidence="1" key="1">
    <citation type="submission" date="2022-07" db="EMBL/GenBank/DDBJ databases">
        <title>Phylogenomic reconstructions and comparative analyses of Kickxellomycotina fungi.</title>
        <authorList>
            <person name="Reynolds N.K."/>
            <person name="Stajich J.E."/>
            <person name="Barry K."/>
            <person name="Grigoriev I.V."/>
            <person name="Crous P."/>
            <person name="Smith M.E."/>
        </authorList>
    </citation>
    <scope>NUCLEOTIDE SEQUENCE</scope>
    <source>
        <strain evidence="1">BCRC 34191</strain>
    </source>
</reference>
<evidence type="ECO:0000313" key="1">
    <source>
        <dbReference type="EMBL" id="KAJ2767290.1"/>
    </source>
</evidence>
<gene>
    <name evidence="1" type="primary">SET1</name>
    <name evidence="1" type="ORF">GGI18_005827</name>
</gene>
<accession>A0ACC1JU14</accession>
<sequence length="396" mass="41712">TLARRRTLVSGRASNVGTHAPSIASGVSDDDSDDSEDDDDEGVDGDDYLDLAIVPQRQSGDQKRGAKLQKGGAALKRHRRASQSQIASSQPGTPLATSLDDYDQIGAIVAPELPVNASGCARTEGYRAIEPSAKGHYLAQVHSQLHWAASFFGGTDAAVASRLRGFAERTKGGANGCGRSAAPGDVSSRGSRGGLGTTNNDSLYFSLSHASTVSSSRTHRAANRKLRVEFSMGVRSMGDGGGGSSNAVGGVAAKVASGDAAGSGNGLGPGMGNSGSELLRFNQLESRTKRLRFSKSAIHDWGLFASEAIFQGEFVIEYIGERIRSQLADLREEQYEREGIGSSYLFRVDGEIVIDATKCGNVARFVNHSCEPNCIAKTIVADGTKRIVIYASHDIQ</sequence>
<feature type="non-terminal residue" evidence="1">
    <location>
        <position position="1"/>
    </location>
</feature>
<keyword evidence="1" id="KW-0489">Methyltransferase</keyword>
<dbReference type="EMBL" id="JANBUK010003480">
    <property type="protein sequence ID" value="KAJ2767290.1"/>
    <property type="molecule type" value="Genomic_DNA"/>
</dbReference>